<keyword evidence="6" id="KW-1185">Reference proteome</keyword>
<dbReference type="GO" id="GO:0000976">
    <property type="term" value="F:transcription cis-regulatory region binding"/>
    <property type="evidence" value="ECO:0007669"/>
    <property type="project" value="TreeGrafter"/>
</dbReference>
<protein>
    <submittedName>
        <fullName evidence="5">AraC family transcriptional regulator</fullName>
    </submittedName>
</protein>
<dbReference type="Gene3D" id="1.10.10.60">
    <property type="entry name" value="Homeodomain-like"/>
    <property type="match status" value="1"/>
</dbReference>
<dbReference type="AlphaFoldDB" id="A0AAU0MYR4"/>
<dbReference type="Pfam" id="PF12833">
    <property type="entry name" value="HTH_18"/>
    <property type="match status" value="1"/>
</dbReference>
<keyword evidence="2" id="KW-0238">DNA-binding</keyword>
<reference evidence="5 6" key="1">
    <citation type="submission" date="2023-10" db="EMBL/GenBank/DDBJ databases">
        <title>Description of Microbulbifer bruguierae sp. nov., isolated from the sediments of mangrove plant Bruguiera sexangula and comparative genomic analyses of the genus Microbulbifer.</title>
        <authorList>
            <person name="Long M."/>
        </authorList>
    </citation>
    <scope>NUCLEOTIDE SEQUENCE [LARGE SCALE GENOMIC DNA]</scope>
    <source>
        <strain evidence="5 6">SPO729</strain>
    </source>
</reference>
<dbReference type="InterPro" id="IPR018060">
    <property type="entry name" value="HTH_AraC"/>
</dbReference>
<keyword evidence="3" id="KW-0804">Transcription</keyword>
<evidence type="ECO:0000256" key="2">
    <source>
        <dbReference type="ARBA" id="ARBA00023125"/>
    </source>
</evidence>
<dbReference type="Proteomes" id="UP001302477">
    <property type="component" value="Chromosome"/>
</dbReference>
<evidence type="ECO:0000313" key="6">
    <source>
        <dbReference type="Proteomes" id="UP001302477"/>
    </source>
</evidence>
<dbReference type="SUPFAM" id="SSF46689">
    <property type="entry name" value="Homeodomain-like"/>
    <property type="match status" value="1"/>
</dbReference>
<dbReference type="InterPro" id="IPR032687">
    <property type="entry name" value="AraC-type_N"/>
</dbReference>
<dbReference type="RefSeq" id="WP_318953630.1">
    <property type="nucleotide sequence ID" value="NZ_CP137555.1"/>
</dbReference>
<dbReference type="SMART" id="SM00342">
    <property type="entry name" value="HTH_ARAC"/>
    <property type="match status" value="1"/>
</dbReference>
<dbReference type="PANTHER" id="PTHR47894:SF4">
    <property type="entry name" value="HTH-TYPE TRANSCRIPTIONAL REGULATOR GADX"/>
    <property type="match status" value="1"/>
</dbReference>
<dbReference type="GO" id="GO:0005829">
    <property type="term" value="C:cytosol"/>
    <property type="evidence" value="ECO:0007669"/>
    <property type="project" value="TreeGrafter"/>
</dbReference>
<evidence type="ECO:0000256" key="1">
    <source>
        <dbReference type="ARBA" id="ARBA00023015"/>
    </source>
</evidence>
<dbReference type="KEGG" id="mpaf:R5R33_15630"/>
<name>A0AAU0MYR4_9GAMM</name>
<dbReference type="PANTHER" id="PTHR47894">
    <property type="entry name" value="HTH-TYPE TRANSCRIPTIONAL REGULATOR GADX"/>
    <property type="match status" value="1"/>
</dbReference>
<keyword evidence="1" id="KW-0805">Transcription regulation</keyword>
<evidence type="ECO:0000256" key="3">
    <source>
        <dbReference type="ARBA" id="ARBA00023163"/>
    </source>
</evidence>
<organism evidence="5 6">
    <name type="scientific">Microbulbifer pacificus</name>
    <dbReference type="NCBI Taxonomy" id="407164"/>
    <lineage>
        <taxon>Bacteria</taxon>
        <taxon>Pseudomonadati</taxon>
        <taxon>Pseudomonadota</taxon>
        <taxon>Gammaproteobacteria</taxon>
        <taxon>Cellvibrionales</taxon>
        <taxon>Microbulbiferaceae</taxon>
        <taxon>Microbulbifer</taxon>
    </lineage>
</organism>
<accession>A0AAU0MYR4</accession>
<feature type="domain" description="HTH araC/xylS-type" evidence="4">
    <location>
        <begin position="253"/>
        <end position="332"/>
    </location>
</feature>
<dbReference type="GO" id="GO:0003700">
    <property type="term" value="F:DNA-binding transcription factor activity"/>
    <property type="evidence" value="ECO:0007669"/>
    <property type="project" value="InterPro"/>
</dbReference>
<evidence type="ECO:0000259" key="4">
    <source>
        <dbReference type="PROSITE" id="PS01124"/>
    </source>
</evidence>
<dbReference type="InterPro" id="IPR009057">
    <property type="entry name" value="Homeodomain-like_sf"/>
</dbReference>
<dbReference type="PROSITE" id="PS01124">
    <property type="entry name" value="HTH_ARAC_FAMILY_2"/>
    <property type="match status" value="1"/>
</dbReference>
<dbReference type="Pfam" id="PF12625">
    <property type="entry name" value="Arabinose_bd"/>
    <property type="match status" value="1"/>
</dbReference>
<gene>
    <name evidence="5" type="ORF">R5R33_15630</name>
</gene>
<sequence length="339" mass="37899">MTEFVRAGSLNGYDELARKMGANPVQLQKAIGLPSSQLRDPDNLIPYEKLGKLLELTAREIGSETFGLRLGINQGLYVLGLFGAYMSRQDSITSALAVGSKHTHLHAQGAILTLEPTQTGETELKLDILIAQTGRFPQLMALSIGLIYQLIRDMAGHQWHSSRVFFRHPPPEKGKDLYAQLFSCPVEFNAEHDGFYIDRETLAKKPRALERLVNEIIFNQFEQLQTNADNDLTPLVKHAILGLLPTGDCSKTNVALCLGMHPKKLQRALESSDTSFRLLLEETRKEVAETAVFKSSMSLTSIALNLGYADLAVFSRSFRRWFGHPPSMVDRNRQRSETC</sequence>
<dbReference type="EMBL" id="CP137555">
    <property type="protein sequence ID" value="WOX05156.1"/>
    <property type="molecule type" value="Genomic_DNA"/>
</dbReference>
<evidence type="ECO:0000313" key="5">
    <source>
        <dbReference type="EMBL" id="WOX05156.1"/>
    </source>
</evidence>
<proteinExistence type="predicted"/>